<dbReference type="EMBL" id="BRLH01000001">
    <property type="protein sequence ID" value="GKX54815.1"/>
    <property type="molecule type" value="Genomic_DNA"/>
</dbReference>
<dbReference type="InterPro" id="IPR037185">
    <property type="entry name" value="EmrE-like"/>
</dbReference>
<keyword evidence="9 11" id="KW-0472">Membrane</keyword>
<comment type="similarity">
    <text evidence="10">Belongs to the drug/metabolite transporter (DMT) superfamily. Small multidrug resistance (SMR) (TC 2.A.7.1) family.</text>
</comment>
<name>A0AAV5MZU7_9GAMM</name>
<dbReference type="Pfam" id="PF00893">
    <property type="entry name" value="Multi_Drug_Res"/>
    <property type="match status" value="1"/>
</dbReference>
<evidence type="ECO:0000256" key="1">
    <source>
        <dbReference type="ARBA" id="ARBA00004429"/>
    </source>
</evidence>
<keyword evidence="13" id="KW-1185">Reference proteome</keyword>
<dbReference type="GO" id="GO:0015199">
    <property type="term" value="F:amino-acid betaine transmembrane transporter activity"/>
    <property type="evidence" value="ECO:0007669"/>
    <property type="project" value="TreeGrafter"/>
</dbReference>
<evidence type="ECO:0000256" key="11">
    <source>
        <dbReference type="SAM" id="Phobius"/>
    </source>
</evidence>
<comment type="caution">
    <text evidence="12">The sequence shown here is derived from an EMBL/GenBank/DDBJ whole genome shotgun (WGS) entry which is preliminary data.</text>
</comment>
<keyword evidence="6" id="KW-0997">Cell inner membrane</keyword>
<evidence type="ECO:0000256" key="5">
    <source>
        <dbReference type="ARBA" id="ARBA00022475"/>
    </source>
</evidence>
<feature type="transmembrane region" description="Helical" evidence="11">
    <location>
        <begin position="27"/>
        <end position="47"/>
    </location>
</feature>
<keyword evidence="8 11" id="KW-1133">Transmembrane helix</keyword>
<comment type="subcellular location">
    <subcellularLocation>
        <location evidence="1">Cell inner membrane</location>
        <topology evidence="1">Multi-pass membrane protein</topology>
    </subcellularLocation>
    <subcellularLocation>
        <location evidence="10">Cell membrane</location>
        <topology evidence="10">Multi-pass membrane protein</topology>
    </subcellularLocation>
</comment>
<dbReference type="GO" id="GO:0015297">
    <property type="term" value="F:antiporter activity"/>
    <property type="evidence" value="ECO:0007669"/>
    <property type="project" value="TreeGrafter"/>
</dbReference>
<dbReference type="GO" id="GO:0005886">
    <property type="term" value="C:plasma membrane"/>
    <property type="evidence" value="ECO:0007669"/>
    <property type="project" value="UniProtKB-SubCell"/>
</dbReference>
<dbReference type="NCBIfam" id="NF007767">
    <property type="entry name" value="PRK10452.1"/>
    <property type="match status" value="1"/>
</dbReference>
<protein>
    <recommendedName>
        <fullName evidence="3">Spermidine export protein MdtJ</fullName>
    </recommendedName>
</protein>
<sequence length="122" mass="13251">MIYWFFLFLAIVSEVIGTLSMKYASETGHISGHVVMYVMITLSYILLSLSVKRVALGVAYALWEGVGVVLITLFSALIFDEAISPMKALGLGTLLLGIMLIKQGTRVAKTQGNKRESNHAAA</sequence>
<gene>
    <name evidence="12" type="primary">mdtJ</name>
    <name evidence="12" type="ORF">SOASR030_09270</name>
</gene>
<accession>A0AAV5MZU7</accession>
<dbReference type="AlphaFoldDB" id="A0AAV5MZU7"/>
<keyword evidence="5" id="KW-1003">Cell membrane</keyword>
<feature type="transmembrane region" description="Helical" evidence="11">
    <location>
        <begin position="54"/>
        <end position="79"/>
    </location>
</feature>
<keyword evidence="7 10" id="KW-0812">Transmembrane</keyword>
<evidence type="ECO:0000256" key="9">
    <source>
        <dbReference type="ARBA" id="ARBA00023136"/>
    </source>
</evidence>
<evidence type="ECO:0000256" key="8">
    <source>
        <dbReference type="ARBA" id="ARBA00022989"/>
    </source>
</evidence>
<evidence type="ECO:0000256" key="10">
    <source>
        <dbReference type="RuleBase" id="RU003942"/>
    </source>
</evidence>
<dbReference type="RefSeq" id="WP_027273338.1">
    <property type="nucleotide sequence ID" value="NZ_BRLH01000001.1"/>
</dbReference>
<comment type="subunit">
    <text evidence="2">Forms a complex with MdtI.</text>
</comment>
<keyword evidence="4" id="KW-0813">Transport</keyword>
<dbReference type="SUPFAM" id="SSF103481">
    <property type="entry name" value="Multidrug resistance efflux transporter EmrE"/>
    <property type="match status" value="1"/>
</dbReference>
<evidence type="ECO:0000256" key="6">
    <source>
        <dbReference type="ARBA" id="ARBA00022519"/>
    </source>
</evidence>
<feature type="transmembrane region" description="Helical" evidence="11">
    <location>
        <begin position="85"/>
        <end position="101"/>
    </location>
</feature>
<dbReference type="GO" id="GO:0015220">
    <property type="term" value="F:choline transmembrane transporter activity"/>
    <property type="evidence" value="ECO:0007669"/>
    <property type="project" value="TreeGrafter"/>
</dbReference>
<dbReference type="PANTHER" id="PTHR30561:SF2">
    <property type="entry name" value="SPERMIDINE EXPORT PROTEIN MDTJ"/>
    <property type="match status" value="1"/>
</dbReference>
<evidence type="ECO:0000256" key="2">
    <source>
        <dbReference type="ARBA" id="ARBA00011358"/>
    </source>
</evidence>
<evidence type="ECO:0000256" key="3">
    <source>
        <dbReference type="ARBA" id="ARBA00021112"/>
    </source>
</evidence>
<dbReference type="InterPro" id="IPR045324">
    <property type="entry name" value="Small_multidrug_res"/>
</dbReference>
<dbReference type="PANTHER" id="PTHR30561">
    <property type="entry name" value="SMR FAMILY PROTON-DEPENDENT DRUG EFFLUX TRANSPORTER SUGE"/>
    <property type="match status" value="1"/>
</dbReference>
<organism evidence="12 13">
    <name type="scientific">Leminorella grimontii</name>
    <dbReference type="NCBI Taxonomy" id="82981"/>
    <lineage>
        <taxon>Bacteria</taxon>
        <taxon>Pseudomonadati</taxon>
        <taxon>Pseudomonadota</taxon>
        <taxon>Gammaproteobacteria</taxon>
        <taxon>Enterobacterales</taxon>
        <taxon>Budviciaceae</taxon>
        <taxon>Leminorella</taxon>
    </lineage>
</organism>
<dbReference type="Gene3D" id="1.10.3730.20">
    <property type="match status" value="1"/>
</dbReference>
<dbReference type="InterPro" id="IPR000390">
    <property type="entry name" value="Small_drug/metabolite_transptr"/>
</dbReference>
<dbReference type="Proteomes" id="UP001058124">
    <property type="component" value="Unassembled WGS sequence"/>
</dbReference>
<evidence type="ECO:0000313" key="13">
    <source>
        <dbReference type="Proteomes" id="UP001058124"/>
    </source>
</evidence>
<dbReference type="FunFam" id="1.10.3730.20:FF:000001">
    <property type="entry name" value="Quaternary ammonium compound resistance transporter SugE"/>
    <property type="match status" value="1"/>
</dbReference>
<evidence type="ECO:0000313" key="12">
    <source>
        <dbReference type="EMBL" id="GKX54815.1"/>
    </source>
</evidence>
<evidence type="ECO:0000256" key="4">
    <source>
        <dbReference type="ARBA" id="ARBA00022448"/>
    </source>
</evidence>
<proteinExistence type="inferred from homology"/>
<evidence type="ECO:0000256" key="7">
    <source>
        <dbReference type="ARBA" id="ARBA00022692"/>
    </source>
</evidence>
<reference evidence="12" key="1">
    <citation type="submission" date="2022-06" db="EMBL/GenBank/DDBJ databases">
        <title>Draft genome sequences of Leminorella grimontii str. JCM5902.</title>
        <authorList>
            <person name="Wakabayashi Y."/>
            <person name="Kojima K."/>
        </authorList>
    </citation>
    <scope>NUCLEOTIDE SEQUENCE</scope>
    <source>
        <strain evidence="12">JCM 5902</strain>
    </source>
</reference>
<dbReference type="GO" id="GO:0031460">
    <property type="term" value="P:glycine betaine transport"/>
    <property type="evidence" value="ECO:0007669"/>
    <property type="project" value="TreeGrafter"/>
</dbReference>
<dbReference type="GO" id="GO:1990961">
    <property type="term" value="P:xenobiotic detoxification by transmembrane export across the plasma membrane"/>
    <property type="evidence" value="ECO:0007669"/>
    <property type="project" value="UniProtKB-ARBA"/>
</dbReference>
<dbReference type="GO" id="GO:1903711">
    <property type="term" value="P:spermidine transmembrane transport"/>
    <property type="evidence" value="ECO:0007669"/>
    <property type="project" value="TreeGrafter"/>
</dbReference>